<protein>
    <recommendedName>
        <fullName evidence="4">Chemotaxis protein</fullName>
    </recommendedName>
</protein>
<dbReference type="PROSITE" id="PS51257">
    <property type="entry name" value="PROKAR_LIPOPROTEIN"/>
    <property type="match status" value="1"/>
</dbReference>
<sequence>MYKYLTLIVLLLAGCVSTNEVADKSWCQPYNDQLTEVFSNELTLGARALDTVIGCAPRPLPKFVQGDVLTNSTLMSDFQVKQVTDIKEVYANTKPNADDIINFVISPQAKQLALSRALRLNELSYSIIVQSQKDKSEIIKNNTFEILNEFTEDNIDKLNKAVKEASYDRYQKQVHRIQRDYYDILYQITLGGADKDGRQSISYDPKDIATLLTKAVKVYADQQTIRSNFLLMRDQYFATINSNSLPSFDQQWENQITDIKEQCKLTAKGLGLDETKCAVIQQ</sequence>
<dbReference type="Proteomes" id="UP000057389">
    <property type="component" value="Unassembled WGS sequence"/>
</dbReference>
<dbReference type="GeneID" id="300178622"/>
<gene>
    <name evidence="2" type="ORF">APQ14_06350</name>
</gene>
<comment type="caution">
    <text evidence="2">The sequence shown here is derived from an EMBL/GenBank/DDBJ whole genome shotgun (WGS) entry which is preliminary data.</text>
</comment>
<keyword evidence="3" id="KW-1185">Reference proteome</keyword>
<organism evidence="2 3">
    <name type="scientific">Vibrio toranzoniae</name>
    <dbReference type="NCBI Taxonomy" id="1194427"/>
    <lineage>
        <taxon>Bacteria</taxon>
        <taxon>Pseudomonadati</taxon>
        <taxon>Pseudomonadota</taxon>
        <taxon>Gammaproteobacteria</taxon>
        <taxon>Vibrionales</taxon>
        <taxon>Vibrionaceae</taxon>
        <taxon>Vibrio</taxon>
    </lineage>
</organism>
<feature type="signal peptide" evidence="1">
    <location>
        <begin position="1"/>
        <end position="22"/>
    </location>
</feature>
<evidence type="ECO:0000313" key="2">
    <source>
        <dbReference type="EMBL" id="KWU01319.1"/>
    </source>
</evidence>
<keyword evidence="1" id="KW-0732">Signal</keyword>
<dbReference type="EMBL" id="LMXU01000014">
    <property type="protein sequence ID" value="KWU01319.1"/>
    <property type="molecule type" value="Genomic_DNA"/>
</dbReference>
<evidence type="ECO:0000256" key="1">
    <source>
        <dbReference type="SAM" id="SignalP"/>
    </source>
</evidence>
<dbReference type="OrthoDB" id="9869388at2"/>
<feature type="chain" id="PRO_5007133892" description="Chemotaxis protein" evidence="1">
    <location>
        <begin position="23"/>
        <end position="282"/>
    </location>
</feature>
<evidence type="ECO:0008006" key="4">
    <source>
        <dbReference type="Google" id="ProtNLM"/>
    </source>
</evidence>
<proteinExistence type="predicted"/>
<name>A0A109D9F0_9VIBR</name>
<dbReference type="AlphaFoldDB" id="A0A109D9F0"/>
<accession>A0A109D9F0</accession>
<evidence type="ECO:0000313" key="3">
    <source>
        <dbReference type="Proteomes" id="UP000057389"/>
    </source>
</evidence>
<dbReference type="RefSeq" id="WP_060467877.1">
    <property type="nucleotide sequence ID" value="NZ_AP025514.1"/>
</dbReference>
<reference evidence="2 3" key="1">
    <citation type="submission" date="2015-11" db="EMBL/GenBank/DDBJ databases">
        <title>Draft WGS of Vibrio toranzoniae.</title>
        <authorList>
            <person name="Lasa A."/>
            <person name="Romalde J.L."/>
        </authorList>
    </citation>
    <scope>NUCLEOTIDE SEQUENCE [LARGE SCALE GENOMIC DNA]</scope>
    <source>
        <strain evidence="2 3">Vb 10.8</strain>
    </source>
</reference>